<name>Q8KAG7_CHLTE</name>
<dbReference type="Proteomes" id="UP000001007">
    <property type="component" value="Chromosome"/>
</dbReference>
<gene>
    <name evidence="1" type="ordered locus">CT2195</name>
</gene>
<dbReference type="HOGENOM" id="CLU_2988281_0_0_10"/>
<accession>Q8KAG7</accession>
<keyword evidence="2" id="KW-1185">Reference proteome</keyword>
<dbReference type="EnsemblBacteria" id="AAM73411">
    <property type="protein sequence ID" value="AAM73411"/>
    <property type="gene ID" value="CT2195"/>
</dbReference>
<evidence type="ECO:0000313" key="1">
    <source>
        <dbReference type="EMBL" id="AAM73411.1"/>
    </source>
</evidence>
<proteinExistence type="predicted"/>
<dbReference type="KEGG" id="cte:CT2195"/>
<organism evidence="1 2">
    <name type="scientific">Chlorobaculum tepidum (strain ATCC 49652 / DSM 12025 / NBRC 103806 / TLS)</name>
    <name type="common">Chlorobium tepidum</name>
    <dbReference type="NCBI Taxonomy" id="194439"/>
    <lineage>
        <taxon>Bacteria</taxon>
        <taxon>Pseudomonadati</taxon>
        <taxon>Chlorobiota</taxon>
        <taxon>Chlorobiia</taxon>
        <taxon>Chlorobiales</taxon>
        <taxon>Chlorobiaceae</taxon>
        <taxon>Chlorobaculum</taxon>
    </lineage>
</organism>
<dbReference type="AlphaFoldDB" id="Q8KAG7"/>
<dbReference type="STRING" id="194439.CT2195"/>
<sequence length="57" mass="6491">MSDSHLLNTRQNLPRERFSLGIESGLRHFLKSVPPPRLVQRALWSDHAPGTMPVKKS</sequence>
<reference evidence="1 2" key="1">
    <citation type="journal article" date="2002" name="Proc. Natl. Acad. Sci. U.S.A.">
        <title>The complete genome sequence of Chlorobium tepidum TLS, a photosynthetic, anaerobic, green-sulfur bacterium.</title>
        <authorList>
            <person name="Eisen J.A."/>
            <person name="Nelson K.E."/>
            <person name="Paulsen I.T."/>
            <person name="Heidelberg J.F."/>
            <person name="Wu M."/>
            <person name="Dodson R.J."/>
            <person name="Deboy R."/>
            <person name="Gwinn M.L."/>
            <person name="Nelson W.C."/>
            <person name="Haft D.H."/>
            <person name="Hickey E.K."/>
            <person name="Peterson J.D."/>
            <person name="Durkin A.S."/>
            <person name="Kolonay J.L."/>
            <person name="Yang F."/>
            <person name="Holt I."/>
            <person name="Umayam L.A."/>
            <person name="Mason T."/>
            <person name="Brenner M."/>
            <person name="Shea T.P."/>
            <person name="Parksey D."/>
            <person name="Nierman W.C."/>
            <person name="Feldblyum T.V."/>
            <person name="Hansen C.L."/>
            <person name="Craven M.B."/>
            <person name="Radune D."/>
            <person name="Vamathevan J."/>
            <person name="Khouri H."/>
            <person name="White O."/>
            <person name="Gruber T.M."/>
            <person name="Ketchum K.A."/>
            <person name="Venter J.C."/>
            <person name="Tettelin H."/>
            <person name="Bryant D.A."/>
            <person name="Fraser C.M."/>
        </authorList>
    </citation>
    <scope>NUCLEOTIDE SEQUENCE [LARGE SCALE GENOMIC DNA]</scope>
    <source>
        <strain evidence="2">ATCC 49652 / DSM 12025 / NBRC 103806 / TLS</strain>
    </source>
</reference>
<dbReference type="EMBL" id="AE006470">
    <property type="protein sequence ID" value="AAM73411.1"/>
    <property type="molecule type" value="Genomic_DNA"/>
</dbReference>
<protein>
    <submittedName>
        <fullName evidence="1">Uncharacterized protein</fullName>
    </submittedName>
</protein>
<evidence type="ECO:0000313" key="2">
    <source>
        <dbReference type="Proteomes" id="UP000001007"/>
    </source>
</evidence>